<dbReference type="Gene3D" id="1.10.1670.10">
    <property type="entry name" value="Helix-hairpin-Helix base-excision DNA repair enzymes (C-terminal)"/>
    <property type="match status" value="1"/>
</dbReference>
<evidence type="ECO:0000259" key="10">
    <source>
        <dbReference type="PROSITE" id="PS01124"/>
    </source>
</evidence>
<dbReference type="InterPro" id="IPR004026">
    <property type="entry name" value="Ada_DNA_repair_Zn-bd"/>
</dbReference>
<dbReference type="SUPFAM" id="SSF57884">
    <property type="entry name" value="Ada DNA repair protein, N-terminal domain (N-Ada 10)"/>
    <property type="match status" value="1"/>
</dbReference>
<evidence type="ECO:0000256" key="1">
    <source>
        <dbReference type="ARBA" id="ARBA00000086"/>
    </source>
</evidence>
<keyword evidence="4" id="KW-0808">Transferase</keyword>
<comment type="caution">
    <text evidence="11">The sequence shown here is derived from an EMBL/GenBank/DDBJ whole genome shotgun (WGS) entry which is preliminary data.</text>
</comment>
<comment type="catalytic activity">
    <reaction evidence="1">
        <text>Hydrolysis of alkylated DNA, releasing 3-methyladenine, 3-methylguanine, 7-methylguanine and 7-methyladenine.</text>
        <dbReference type="EC" id="3.2.2.21"/>
    </reaction>
</comment>
<dbReference type="RefSeq" id="WP_284360636.1">
    <property type="nucleotide sequence ID" value="NZ_BPFZ01000012.1"/>
</dbReference>
<dbReference type="Pfam" id="PF06029">
    <property type="entry name" value="AlkA_N"/>
    <property type="match status" value="1"/>
</dbReference>
<dbReference type="Gene3D" id="1.10.10.60">
    <property type="entry name" value="Homeodomain-like"/>
    <property type="match status" value="1"/>
</dbReference>
<dbReference type="Gene3D" id="1.10.340.30">
    <property type="entry name" value="Hypothetical protein, domain 2"/>
    <property type="match status" value="1"/>
</dbReference>
<keyword evidence="5" id="KW-0227">DNA damage</keyword>
<dbReference type="InterPro" id="IPR011257">
    <property type="entry name" value="DNA_glycosylase"/>
</dbReference>
<dbReference type="Gene3D" id="3.40.10.10">
    <property type="entry name" value="DNA Methylphosphotriester Repair Domain"/>
    <property type="match status" value="1"/>
</dbReference>
<keyword evidence="9" id="KW-0234">DNA repair</keyword>
<evidence type="ECO:0000256" key="2">
    <source>
        <dbReference type="ARBA" id="ARBA00001947"/>
    </source>
</evidence>
<organism evidence="11 12">
    <name type="scientific">Candidatus Phycosocius spiralis</name>
    <dbReference type="NCBI Taxonomy" id="2815099"/>
    <lineage>
        <taxon>Bacteria</taxon>
        <taxon>Pseudomonadati</taxon>
        <taxon>Pseudomonadota</taxon>
        <taxon>Alphaproteobacteria</taxon>
        <taxon>Caulobacterales</taxon>
        <taxon>Caulobacterales incertae sedis</taxon>
        <taxon>Candidatus Phycosocius</taxon>
    </lineage>
</organism>
<dbReference type="InterPro" id="IPR023170">
    <property type="entry name" value="HhH_base_excis_C"/>
</dbReference>
<dbReference type="Gene3D" id="3.30.310.20">
    <property type="entry name" value="DNA-3-methyladenine glycosylase AlkA, N-terminal domain"/>
    <property type="match status" value="1"/>
</dbReference>
<keyword evidence="8" id="KW-0804">Transcription</keyword>
<dbReference type="InterPro" id="IPR003265">
    <property type="entry name" value="HhH-GPD_domain"/>
</dbReference>
<protein>
    <recommendedName>
        <fullName evidence="3">DNA-3-methyladenine glycosylase II</fullName>
        <ecNumber evidence="3">3.2.2.21</ecNumber>
    </recommendedName>
</protein>
<evidence type="ECO:0000256" key="7">
    <source>
        <dbReference type="ARBA" id="ARBA00023159"/>
    </source>
</evidence>
<evidence type="ECO:0000256" key="4">
    <source>
        <dbReference type="ARBA" id="ARBA00022603"/>
    </source>
</evidence>
<dbReference type="SUPFAM" id="SSF55945">
    <property type="entry name" value="TATA-box binding protein-like"/>
    <property type="match status" value="1"/>
</dbReference>
<evidence type="ECO:0000256" key="5">
    <source>
        <dbReference type="ARBA" id="ARBA00022763"/>
    </source>
</evidence>
<keyword evidence="12" id="KW-1185">Reference proteome</keyword>
<dbReference type="PANTHER" id="PTHR43003:SF13">
    <property type="entry name" value="DNA-3-METHYLADENINE GLYCOSYLASE 2"/>
    <property type="match status" value="1"/>
</dbReference>
<name>A0ABQ4PXB7_9PROT</name>
<dbReference type="InterPro" id="IPR051912">
    <property type="entry name" value="Alkylbase_DNA_Glycosylase/TA"/>
</dbReference>
<keyword evidence="6" id="KW-0805">Transcription regulation</keyword>
<dbReference type="SMART" id="SM00342">
    <property type="entry name" value="HTH_ARAC"/>
    <property type="match status" value="1"/>
</dbReference>
<dbReference type="InterPro" id="IPR009057">
    <property type="entry name" value="Homeodomain-like_sf"/>
</dbReference>
<accession>A0ABQ4PXB7</accession>
<dbReference type="SUPFAM" id="SSF46689">
    <property type="entry name" value="Homeodomain-like"/>
    <property type="match status" value="2"/>
</dbReference>
<dbReference type="InterPro" id="IPR037046">
    <property type="entry name" value="AlkA_N_sf"/>
</dbReference>
<evidence type="ECO:0000256" key="6">
    <source>
        <dbReference type="ARBA" id="ARBA00023015"/>
    </source>
</evidence>
<reference evidence="11" key="1">
    <citation type="submission" date="2021-05" db="EMBL/GenBank/DDBJ databases">
        <authorList>
            <person name="Tanabe Y."/>
        </authorList>
    </citation>
    <scope>NUCLEOTIDE SEQUENCE</scope>
    <source>
        <strain evidence="11">BOTRYCO-1</strain>
    </source>
</reference>
<sequence>MSGGSMFLDPDTCYRIISARDARYDGRFFTAVTTTGIYCRPICPARIPERNHVKFYPSAFAAQEHGFRPCLRCRPETAPDTPAWRGTATTIGRALRLIEEGVLDTGSVEGLAHRLGIGQRHLRRLFLKHVGASPSSVAQTRRLFLAKQLVHESTMSITDIALASGFSSVRRFNEAFHALFRRPPSALRSELGHNGLIKHHGSIVLKLRYRPPYDWNAISGFMVDRLYLGVERFEGGVYRRSFALDGQIGIISVTKGLGDWLQVEINCQDLKVLPLLLARIRACFDLGADPEAIDTHLKQDLTLSPLVEARPGLRVAGAFEPFEIGVRAILGQQVSVKAAIGLGAQLVAVLGDKLSRELHSQSGLTHLFPTATSILASDLSFLGVPASRLMCLKEFSQAYVEDPTLLTGPPDAVIGRLLAIKGIGPWTAAYIGLRALGDPDAFPFGDVALKRGLEDLGICFSDLKALNARTNSWRPWRAYAAQHIWSSLAS</sequence>
<dbReference type="SUPFAM" id="SSF48150">
    <property type="entry name" value="DNA-glycosylase"/>
    <property type="match status" value="1"/>
</dbReference>
<dbReference type="CDD" id="cd00056">
    <property type="entry name" value="ENDO3c"/>
    <property type="match status" value="1"/>
</dbReference>
<evidence type="ECO:0000313" key="11">
    <source>
        <dbReference type="EMBL" id="GIU67658.1"/>
    </source>
</evidence>
<dbReference type="Pfam" id="PF02805">
    <property type="entry name" value="Ada_Zn_binding"/>
    <property type="match status" value="1"/>
</dbReference>
<keyword evidence="4" id="KW-0489">Methyltransferase</keyword>
<dbReference type="Pfam" id="PF00730">
    <property type="entry name" value="HhH-GPD"/>
    <property type="match status" value="1"/>
</dbReference>
<proteinExistence type="predicted"/>
<dbReference type="InterPro" id="IPR010316">
    <property type="entry name" value="AlkA_N"/>
</dbReference>
<gene>
    <name evidence="11" type="ORF">PsB1_1812</name>
</gene>
<dbReference type="Pfam" id="PF12833">
    <property type="entry name" value="HTH_18"/>
    <property type="match status" value="1"/>
</dbReference>
<feature type="domain" description="HTH araC/xylS-type" evidence="10">
    <location>
        <begin position="92"/>
        <end position="190"/>
    </location>
</feature>
<comment type="cofactor">
    <cofactor evidence="2">
        <name>Zn(2+)</name>
        <dbReference type="ChEBI" id="CHEBI:29105"/>
    </cofactor>
</comment>
<evidence type="ECO:0000313" key="12">
    <source>
        <dbReference type="Proteomes" id="UP001161064"/>
    </source>
</evidence>
<evidence type="ECO:0000256" key="3">
    <source>
        <dbReference type="ARBA" id="ARBA00012000"/>
    </source>
</evidence>
<dbReference type="SMART" id="SM00478">
    <property type="entry name" value="ENDO3c"/>
    <property type="match status" value="1"/>
</dbReference>
<reference evidence="11" key="2">
    <citation type="journal article" date="2023" name="ISME Commun">
        <title>Characterization of a bloom-associated alphaproteobacterial lineage, 'Candidatus Phycosocius': insights into freshwater algal-bacterial interactions.</title>
        <authorList>
            <person name="Tanabe Y."/>
            <person name="Yamaguchi H."/>
            <person name="Yoshida M."/>
            <person name="Kai A."/>
            <person name="Okazaki Y."/>
        </authorList>
    </citation>
    <scope>NUCLEOTIDE SEQUENCE</scope>
    <source>
        <strain evidence="11">BOTRYCO-1</strain>
    </source>
</reference>
<evidence type="ECO:0000256" key="9">
    <source>
        <dbReference type="ARBA" id="ARBA00023204"/>
    </source>
</evidence>
<dbReference type="PANTHER" id="PTHR43003">
    <property type="entry name" value="DNA-3-METHYLADENINE GLYCOSYLASE"/>
    <property type="match status" value="1"/>
</dbReference>
<dbReference type="Proteomes" id="UP001161064">
    <property type="component" value="Unassembled WGS sequence"/>
</dbReference>
<keyword evidence="7" id="KW-0010">Activator</keyword>
<dbReference type="EC" id="3.2.2.21" evidence="3"/>
<dbReference type="InterPro" id="IPR035451">
    <property type="entry name" value="Ada-like_dom_sf"/>
</dbReference>
<dbReference type="EMBL" id="BPFZ01000012">
    <property type="protein sequence ID" value="GIU67658.1"/>
    <property type="molecule type" value="Genomic_DNA"/>
</dbReference>
<dbReference type="SMART" id="SM01009">
    <property type="entry name" value="AlkA_N"/>
    <property type="match status" value="1"/>
</dbReference>
<evidence type="ECO:0000256" key="8">
    <source>
        <dbReference type="ARBA" id="ARBA00023163"/>
    </source>
</evidence>
<dbReference type="PROSITE" id="PS01124">
    <property type="entry name" value="HTH_ARAC_FAMILY_2"/>
    <property type="match status" value="1"/>
</dbReference>
<dbReference type="InterPro" id="IPR018060">
    <property type="entry name" value="HTH_AraC"/>
</dbReference>